<dbReference type="Pfam" id="PF13439">
    <property type="entry name" value="Glyco_transf_4"/>
    <property type="match status" value="1"/>
</dbReference>
<name>A0A644Z5A2_9ZZZZ</name>
<dbReference type="GO" id="GO:0047228">
    <property type="term" value="F:1,2-diacylglycerol 3-glucosyltransferase activity"/>
    <property type="evidence" value="ECO:0007669"/>
    <property type="project" value="UniProtKB-EC"/>
</dbReference>
<dbReference type="EMBL" id="VSSQ01006612">
    <property type="protein sequence ID" value="MPM33284.1"/>
    <property type="molecule type" value="Genomic_DNA"/>
</dbReference>
<evidence type="ECO:0000259" key="2">
    <source>
        <dbReference type="Pfam" id="PF13439"/>
    </source>
</evidence>
<feature type="domain" description="Glycosyltransferase subfamily 4-like N-terminal" evidence="2">
    <location>
        <begin position="16"/>
        <end position="182"/>
    </location>
</feature>
<dbReference type="Pfam" id="PF00534">
    <property type="entry name" value="Glycos_transf_1"/>
    <property type="match status" value="1"/>
</dbReference>
<dbReference type="EC" id="2.4.1.337" evidence="3"/>
<reference evidence="3" key="1">
    <citation type="submission" date="2019-08" db="EMBL/GenBank/DDBJ databases">
        <authorList>
            <person name="Kucharzyk K."/>
            <person name="Murdoch R.W."/>
            <person name="Higgins S."/>
            <person name="Loffler F."/>
        </authorList>
    </citation>
    <scope>NUCLEOTIDE SEQUENCE</scope>
</reference>
<dbReference type="InterPro" id="IPR001296">
    <property type="entry name" value="Glyco_trans_1"/>
</dbReference>
<keyword evidence="3" id="KW-0328">Glycosyltransferase</keyword>
<comment type="caution">
    <text evidence="3">The sequence shown here is derived from an EMBL/GenBank/DDBJ whole genome shotgun (WGS) entry which is preliminary data.</text>
</comment>
<evidence type="ECO:0000313" key="3">
    <source>
        <dbReference type="EMBL" id="MPM33284.1"/>
    </source>
</evidence>
<dbReference type="SUPFAM" id="SSF53756">
    <property type="entry name" value="UDP-Glycosyltransferase/glycogen phosphorylase"/>
    <property type="match status" value="1"/>
</dbReference>
<dbReference type="PANTHER" id="PTHR45947:SF3">
    <property type="entry name" value="SULFOQUINOVOSYL TRANSFERASE SQD2"/>
    <property type="match status" value="1"/>
</dbReference>
<feature type="domain" description="Glycosyl transferase family 1" evidence="1">
    <location>
        <begin position="197"/>
        <end position="356"/>
    </location>
</feature>
<evidence type="ECO:0000259" key="1">
    <source>
        <dbReference type="Pfam" id="PF00534"/>
    </source>
</evidence>
<sequence length="385" mass="44238">MMQTIGQFNDSYPPIIDGVAITVQQYARCLHNKGEKVCVVTPKAPDYIDQDPFPVYRYPSVPLIKREPYRLGIPDIDLAFQAKLENIPFSLVHAHCPFTSGLLALKIARERKIPFVTSFHSKYKDNFEQSLRSKAIIKLMMMELVYFYNQADEVWIPQEAVEETLREYGYKGKVVVMNNGNDFSTETEPELLQKIARLKLHIPEDELVFLYVGQLVWEKNLRFILEGLAQYNQPFRMYFVGTGYAAEDMKTLASTLNISNKVFFTGMITDRNVLRDYYAAADLFLFPSLYDTWALVAREAAALYTPSLMIRGATAASQITDNHNGFLVNDNPVSLALKLKELALQPELLRRTGLQAARTLTKSWEQIAEEVLERYKRLIEKKKKH</sequence>
<dbReference type="AlphaFoldDB" id="A0A644Z5A2"/>
<accession>A0A644Z5A2</accession>
<proteinExistence type="predicted"/>
<protein>
    <submittedName>
        <fullName evidence="3">Alpha-monoglucosyldiacylglycerol synthase</fullName>
        <ecNumber evidence="3">2.4.1.337</ecNumber>
    </submittedName>
</protein>
<dbReference type="InterPro" id="IPR050194">
    <property type="entry name" value="Glycosyltransferase_grp1"/>
</dbReference>
<dbReference type="InterPro" id="IPR028098">
    <property type="entry name" value="Glyco_trans_4-like_N"/>
</dbReference>
<gene>
    <name evidence="3" type="ORF">SDC9_79854</name>
</gene>
<keyword evidence="3" id="KW-0808">Transferase</keyword>
<dbReference type="Gene3D" id="3.40.50.2000">
    <property type="entry name" value="Glycogen Phosphorylase B"/>
    <property type="match status" value="2"/>
</dbReference>
<organism evidence="3">
    <name type="scientific">bioreactor metagenome</name>
    <dbReference type="NCBI Taxonomy" id="1076179"/>
    <lineage>
        <taxon>unclassified sequences</taxon>
        <taxon>metagenomes</taxon>
        <taxon>ecological metagenomes</taxon>
    </lineage>
</organism>
<dbReference type="PANTHER" id="PTHR45947">
    <property type="entry name" value="SULFOQUINOVOSYL TRANSFERASE SQD2"/>
    <property type="match status" value="1"/>
</dbReference>